<dbReference type="InterPro" id="IPR027417">
    <property type="entry name" value="P-loop_NTPase"/>
</dbReference>
<feature type="binding site" evidence="9">
    <location>
        <position position="176"/>
    </location>
    <ligand>
        <name>ATP</name>
        <dbReference type="ChEBI" id="CHEBI:30616"/>
    </ligand>
</feature>
<dbReference type="GO" id="GO:0005524">
    <property type="term" value="F:ATP binding"/>
    <property type="evidence" value="ECO:0007669"/>
    <property type="project" value="UniProtKB-UniRule"/>
</dbReference>
<dbReference type="Pfam" id="PF17176">
    <property type="entry name" value="tRNA_bind_3"/>
    <property type="match status" value="1"/>
</dbReference>
<comment type="caution">
    <text evidence="9">Lacks conserved residue(s) required for the propagation of feature annotation.</text>
</comment>
<dbReference type="HAMAP" id="MF_01886">
    <property type="entry name" value="tRNA_acetyltr_TmcA"/>
    <property type="match status" value="1"/>
</dbReference>
<name>A0A1S1HRL2_PROST</name>
<evidence type="ECO:0000256" key="4">
    <source>
        <dbReference type="ARBA" id="ARBA00022694"/>
    </source>
</evidence>
<dbReference type="InterPro" id="IPR000182">
    <property type="entry name" value="GNAT_dom"/>
</dbReference>
<comment type="subcellular location">
    <subcellularLocation>
        <location evidence="9">Cytoplasm</location>
    </subcellularLocation>
</comment>
<dbReference type="PANTHER" id="PTHR10925">
    <property type="entry name" value="N-ACETYLTRANSFERASE 10"/>
    <property type="match status" value="1"/>
</dbReference>
<dbReference type="InterPro" id="IPR033442">
    <property type="entry name" value="TmcA_tRNA_bind"/>
</dbReference>
<proteinExistence type="inferred from homology"/>
<feature type="binding site" evidence="9">
    <location>
        <position position="320"/>
    </location>
    <ligand>
        <name>ATP</name>
        <dbReference type="ChEBI" id="CHEBI:30616"/>
    </ligand>
</feature>
<dbReference type="Pfam" id="PF05127">
    <property type="entry name" value="NAT10_TcmA_helicase"/>
    <property type="match status" value="1"/>
</dbReference>
<feature type="domain" description="tRNA(Met) cytidine acetyltransferase TmcA tRNA-binding" evidence="13">
    <location>
        <begin position="541"/>
        <end position="650"/>
    </location>
</feature>
<evidence type="ECO:0000256" key="3">
    <source>
        <dbReference type="ARBA" id="ARBA00022679"/>
    </source>
</evidence>
<dbReference type="InterPro" id="IPR007807">
    <property type="entry name" value="TcmA/NAT10_helicase"/>
</dbReference>
<gene>
    <name evidence="9" type="primary">tmcA</name>
    <name evidence="14" type="ORF">A3Q29_05080</name>
</gene>
<keyword evidence="6 9" id="KW-0067">ATP-binding</keyword>
<accession>A0A1S1HRL2</accession>
<keyword evidence="3 9" id="KW-0808">Transferase</keyword>
<keyword evidence="8 9" id="KW-0012">Acyltransferase</keyword>
<evidence type="ECO:0000313" key="14">
    <source>
        <dbReference type="EMBL" id="OHT24041.1"/>
    </source>
</evidence>
<comment type="catalytic activity">
    <reaction evidence="9">
        <text>cytidine(34) in elongator tRNA(Met) + acetyl-CoA + ATP + H2O = N(4)-acetylcytidine(34) in elongator tRNA(Met) + ADP + phosphate + CoA + H(+)</text>
        <dbReference type="Rhea" id="RHEA:43788"/>
        <dbReference type="Rhea" id="RHEA-COMP:10693"/>
        <dbReference type="Rhea" id="RHEA-COMP:10694"/>
        <dbReference type="ChEBI" id="CHEBI:15377"/>
        <dbReference type="ChEBI" id="CHEBI:15378"/>
        <dbReference type="ChEBI" id="CHEBI:30616"/>
        <dbReference type="ChEBI" id="CHEBI:43474"/>
        <dbReference type="ChEBI" id="CHEBI:57287"/>
        <dbReference type="ChEBI" id="CHEBI:57288"/>
        <dbReference type="ChEBI" id="CHEBI:74900"/>
        <dbReference type="ChEBI" id="CHEBI:82748"/>
        <dbReference type="ChEBI" id="CHEBI:456216"/>
        <dbReference type="EC" id="2.3.1.193"/>
    </reaction>
</comment>
<comment type="caution">
    <text evidence="14">The sequence shown here is derived from an EMBL/GenBank/DDBJ whole genome shotgun (WGS) entry which is preliminary data.</text>
</comment>
<keyword evidence="7 9" id="KW-0694">RNA-binding</keyword>
<sequence length="664" mass="74678">MTHSLSEICAQLNTIGHRRLLVLSGETQWIDEKLNDIRSSILGDWITISPSISQGLAGSQAHTLLGQEFLHAIFDAREGLHCEALAILAGTLKAGSLLILCTPPQNQWATTPDNDSLRWNEQGGMIATPNFVHHLQRTINLQSEILLWQQGDEPHFCLLQDDSPWQPPPGQATPAQQHALEQLLSADLGVWGVIASRGRGKSTLAGMLIRGWQGECWCCAPSRAATQTLEQYAGNSLVFWSPDELLHYCNSGGEISADWLVIDEAAAIPSYILRQLIEYFPRVLLTTTVDGYEGTGRGFINKFCAQLKNFTALELNEPIRWAMNDPLESWINQALLLEEPQSREKRSLLWQIGSVTQQQLISQPRQLQRFYGLLTSAHYRTSPLDLRRLLDASRQQFKIAKSETDLIGALWMVEEGGLESELSWQIWAGIRRPRGNLVVQSLAAHSYFPEAAEMFSQRVMRIAVEASYRRQKIGLQLLEQQRLTAINQGADFLSVSFGLTPELLCFWQCAGYQLIRIGSHLEASSGCYTAMAILPLSLSAKALCDKATNYLSRDIFWRNDLDAFNLMISEQQQLMEADWLELVGFAYYHRALAASCAAIQRLLLEYKESLPLLSLHFHASYSINEICQQWGLMGQKAWLKQARAEVRDVILHQRPELVMTVAIP</sequence>
<dbReference type="EC" id="2.3.1.193" evidence="9"/>
<dbReference type="InterPro" id="IPR016181">
    <property type="entry name" value="Acyl_CoA_acyltransferase"/>
</dbReference>
<dbReference type="Pfam" id="PF08351">
    <property type="entry name" value="TmcA_N"/>
    <property type="match status" value="1"/>
</dbReference>
<dbReference type="EMBL" id="LVIE01000168">
    <property type="protein sequence ID" value="OHT24041.1"/>
    <property type="molecule type" value="Genomic_DNA"/>
</dbReference>
<evidence type="ECO:0000259" key="11">
    <source>
        <dbReference type="Pfam" id="PF08351"/>
    </source>
</evidence>
<feature type="domain" description="TcmA/NAT10 helicase" evidence="10">
    <location>
        <begin position="193"/>
        <end position="338"/>
    </location>
</feature>
<evidence type="ECO:0000256" key="8">
    <source>
        <dbReference type="ARBA" id="ARBA00023315"/>
    </source>
</evidence>
<dbReference type="Gene3D" id="3.40.630.30">
    <property type="match status" value="1"/>
</dbReference>
<dbReference type="FunFam" id="3.40.50.300:FF:001011">
    <property type="entry name" value="tRNA(Met) cytidine acetyltransferase TmcA"/>
    <property type="match status" value="1"/>
</dbReference>
<dbReference type="GO" id="GO:0002101">
    <property type="term" value="P:tRNA wobble cytosine modification"/>
    <property type="evidence" value="ECO:0007669"/>
    <property type="project" value="UniProtKB-UniRule"/>
</dbReference>
<keyword evidence="4 9" id="KW-0819">tRNA processing</keyword>
<dbReference type="InterPro" id="IPR013562">
    <property type="entry name" value="TmcA/NAT10_N"/>
</dbReference>
<dbReference type="AlphaFoldDB" id="A0A1S1HRL2"/>
<dbReference type="GO" id="GO:0051391">
    <property type="term" value="P:tRNA acetylation"/>
    <property type="evidence" value="ECO:0007669"/>
    <property type="project" value="UniProtKB-UniRule"/>
</dbReference>
<evidence type="ECO:0000313" key="15">
    <source>
        <dbReference type="Proteomes" id="UP000179588"/>
    </source>
</evidence>
<dbReference type="InterPro" id="IPR038321">
    <property type="entry name" value="TmcA_C_sf"/>
</dbReference>
<evidence type="ECO:0000259" key="12">
    <source>
        <dbReference type="Pfam" id="PF13718"/>
    </source>
</evidence>
<dbReference type="Proteomes" id="UP000179588">
    <property type="component" value="Unassembled WGS sequence"/>
</dbReference>
<protein>
    <recommendedName>
        <fullName evidence="9">tRNA(Met) cytidine acetyltransferase TmcA</fullName>
        <ecNumber evidence="9">2.3.1.193</ecNumber>
    </recommendedName>
</protein>
<dbReference type="SUPFAM" id="SSF52540">
    <property type="entry name" value="P-loop containing nucleoside triphosphate hydrolases"/>
    <property type="match status" value="1"/>
</dbReference>
<dbReference type="GO" id="GO:1990883">
    <property type="term" value="F:18S rRNA cytidine N-acetyltransferase activity"/>
    <property type="evidence" value="ECO:0007669"/>
    <property type="project" value="TreeGrafter"/>
</dbReference>
<keyword evidence="1 9" id="KW-0963">Cytoplasm</keyword>
<keyword evidence="2 9" id="KW-0820">tRNA-binding</keyword>
<feature type="domain" description="TmcA/NAT10 N-terminal" evidence="11">
    <location>
        <begin position="4"/>
        <end position="150"/>
    </location>
</feature>
<dbReference type="InterPro" id="IPR024914">
    <property type="entry name" value="tRNA_acetyltr_TmcA"/>
</dbReference>
<evidence type="ECO:0000259" key="10">
    <source>
        <dbReference type="Pfam" id="PF05127"/>
    </source>
</evidence>
<keyword evidence="5 9" id="KW-0547">Nucleotide-binding</keyword>
<dbReference type="RefSeq" id="WP_070928325.1">
    <property type="nucleotide sequence ID" value="NZ_VAUE01000032.1"/>
</dbReference>
<evidence type="ECO:0000256" key="2">
    <source>
        <dbReference type="ARBA" id="ARBA00022555"/>
    </source>
</evidence>
<dbReference type="PANTHER" id="PTHR10925:SF5">
    <property type="entry name" value="RNA CYTIDINE ACETYLTRANSFERASE"/>
    <property type="match status" value="1"/>
</dbReference>
<evidence type="ECO:0000256" key="1">
    <source>
        <dbReference type="ARBA" id="ARBA00022490"/>
    </source>
</evidence>
<feature type="domain" description="N-acetyltransferase" evidence="12">
    <location>
        <begin position="371"/>
        <end position="479"/>
    </location>
</feature>
<dbReference type="Gene3D" id="1.20.120.890">
    <property type="entry name" value="tRNA(Met) cytidine acetyltransferase, tail domain"/>
    <property type="match status" value="1"/>
</dbReference>
<organism evidence="14 15">
    <name type="scientific">Providencia stuartii</name>
    <dbReference type="NCBI Taxonomy" id="588"/>
    <lineage>
        <taxon>Bacteria</taxon>
        <taxon>Pseudomonadati</taxon>
        <taxon>Pseudomonadota</taxon>
        <taxon>Gammaproteobacteria</taxon>
        <taxon>Enterobacterales</taxon>
        <taxon>Morganellaceae</taxon>
        <taxon>Providencia</taxon>
    </lineage>
</organism>
<reference evidence="14 15" key="1">
    <citation type="submission" date="2016-03" db="EMBL/GenBank/DDBJ databases">
        <title>Genome sequence of Providencia stuartii strain, isolated from the salivary glands of larval Lucilia sericata.</title>
        <authorList>
            <person name="Yuan Y."/>
            <person name="Zhang Y."/>
            <person name="Fu S."/>
            <person name="Crippen T.L."/>
            <person name="Visi D."/>
            <person name="Benbow M.E."/>
            <person name="Allen M."/>
            <person name="Tomberlin J.K."/>
            <person name="Sze S.-H."/>
            <person name="Tarone A.M."/>
        </authorList>
    </citation>
    <scope>NUCLEOTIDE SEQUENCE [LARGE SCALE GENOMIC DNA]</scope>
    <source>
        <strain evidence="14 15">Crippen</strain>
    </source>
</reference>
<dbReference type="SUPFAM" id="SSF55729">
    <property type="entry name" value="Acyl-CoA N-acyltransferases (Nat)"/>
    <property type="match status" value="1"/>
</dbReference>
<feature type="binding site" evidence="9">
    <location>
        <position position="502"/>
    </location>
    <ligand>
        <name>acetyl-CoA</name>
        <dbReference type="ChEBI" id="CHEBI:57288"/>
    </ligand>
</feature>
<keyword evidence="15" id="KW-1185">Reference proteome</keyword>
<evidence type="ECO:0000256" key="6">
    <source>
        <dbReference type="ARBA" id="ARBA00022840"/>
    </source>
</evidence>
<dbReference type="GO" id="GO:1904812">
    <property type="term" value="P:rRNA acetylation involved in maturation of SSU-rRNA"/>
    <property type="evidence" value="ECO:0007669"/>
    <property type="project" value="TreeGrafter"/>
</dbReference>
<dbReference type="Gene3D" id="3.40.50.300">
    <property type="entry name" value="P-loop containing nucleotide triphosphate hydrolases"/>
    <property type="match status" value="1"/>
</dbReference>
<evidence type="ECO:0000256" key="9">
    <source>
        <dbReference type="HAMAP-Rule" id="MF_01886"/>
    </source>
</evidence>
<dbReference type="GO" id="GO:0051392">
    <property type="term" value="F:tRNA cytidine N4-acetyltransferase activity"/>
    <property type="evidence" value="ECO:0007669"/>
    <property type="project" value="UniProtKB-UniRule"/>
</dbReference>
<dbReference type="GO" id="GO:0000049">
    <property type="term" value="F:tRNA binding"/>
    <property type="evidence" value="ECO:0007669"/>
    <property type="project" value="UniProtKB-UniRule"/>
</dbReference>
<evidence type="ECO:0000256" key="7">
    <source>
        <dbReference type="ARBA" id="ARBA00022884"/>
    </source>
</evidence>
<evidence type="ECO:0000259" key="13">
    <source>
        <dbReference type="Pfam" id="PF17176"/>
    </source>
</evidence>
<evidence type="ECO:0000256" key="5">
    <source>
        <dbReference type="ARBA" id="ARBA00022741"/>
    </source>
</evidence>
<feature type="binding site" evidence="9">
    <location>
        <begin position="462"/>
        <end position="464"/>
    </location>
    <ligand>
        <name>acetyl-CoA</name>
        <dbReference type="ChEBI" id="CHEBI:57288"/>
    </ligand>
</feature>
<comment type="similarity">
    <text evidence="9">Belongs to the TmcA family.</text>
</comment>
<dbReference type="Pfam" id="PF13718">
    <property type="entry name" value="GNAT_acetyltr_2"/>
    <property type="match status" value="1"/>
</dbReference>
<dbReference type="OrthoDB" id="5578851at2"/>
<dbReference type="GO" id="GO:0005737">
    <property type="term" value="C:cytoplasm"/>
    <property type="evidence" value="ECO:0007669"/>
    <property type="project" value="UniProtKB-SubCell"/>
</dbReference>
<dbReference type="InterPro" id="IPR032672">
    <property type="entry name" value="TmcA/NAT10/Kre33"/>
</dbReference>
<dbReference type="Gene3D" id="3.40.50.11040">
    <property type="match status" value="1"/>
</dbReference>
<comment type="function">
    <text evidence="9">Catalyzes the formation of N(4)-acetylcytidine (ac(4)C) at the wobble position of tRNA(Met), by using acetyl-CoA as an acetyl donor and ATP (or GTP).</text>
</comment>